<evidence type="ECO:0000256" key="1">
    <source>
        <dbReference type="ARBA" id="ARBA00022801"/>
    </source>
</evidence>
<dbReference type="InterPro" id="IPR000560">
    <property type="entry name" value="His_Pase_clade-2"/>
</dbReference>
<dbReference type="Proteomes" id="UP000248423">
    <property type="component" value="Unassembled WGS sequence"/>
</dbReference>
<accession>A0A319E6L2</accession>
<sequence>MMNLCPYETAVLGTSSFCNLFTASEWASYSYQLDLQFYGDYGFGSPSGRAQGIGYVIELASRLKSHVLTSPIANINVTYDSNPSTFPLHQPLYMDMSHDDVIVSVIAALGMEYFNFGPNGMPGNITGSEVPLNRTFKLNEIAPFGARLVTEVWKCPAPVAEKGFGELGAVVYENPDLSQVNGTKEFVRWVLNEMPVPVQGVVGCEGAKNGFCPLEGFLSGVPSMYKKAQYEKACEVGVEGSGMVGDGCPE</sequence>
<evidence type="ECO:0000313" key="3">
    <source>
        <dbReference type="Proteomes" id="UP000248423"/>
    </source>
</evidence>
<dbReference type="InterPro" id="IPR029033">
    <property type="entry name" value="His_PPase_superfam"/>
</dbReference>
<dbReference type="SUPFAM" id="SSF53254">
    <property type="entry name" value="Phosphoglycerate mutase-like"/>
    <property type="match status" value="1"/>
</dbReference>
<proteinExistence type="predicted"/>
<dbReference type="AlphaFoldDB" id="A0A319E6L2"/>
<dbReference type="OrthoDB" id="6509975at2759"/>
<dbReference type="CDD" id="cd07061">
    <property type="entry name" value="HP_HAP_like"/>
    <property type="match status" value="1"/>
</dbReference>
<organism evidence="2 3">
    <name type="scientific">Aspergillus sclerotiicarbonarius (strain CBS 121057 / IBT 28362)</name>
    <dbReference type="NCBI Taxonomy" id="1448318"/>
    <lineage>
        <taxon>Eukaryota</taxon>
        <taxon>Fungi</taxon>
        <taxon>Dikarya</taxon>
        <taxon>Ascomycota</taxon>
        <taxon>Pezizomycotina</taxon>
        <taxon>Eurotiomycetes</taxon>
        <taxon>Eurotiomycetidae</taxon>
        <taxon>Eurotiales</taxon>
        <taxon>Aspergillaceae</taxon>
        <taxon>Aspergillus</taxon>
        <taxon>Aspergillus subgen. Circumdati</taxon>
    </lineage>
</organism>
<dbReference type="STRING" id="1448318.A0A319E6L2"/>
<dbReference type="EMBL" id="KZ826356">
    <property type="protein sequence ID" value="PYI05611.1"/>
    <property type="molecule type" value="Genomic_DNA"/>
</dbReference>
<dbReference type="VEuPathDB" id="FungiDB:BO78DRAFT_470419"/>
<dbReference type="GO" id="GO:0003993">
    <property type="term" value="F:acid phosphatase activity"/>
    <property type="evidence" value="ECO:0007669"/>
    <property type="project" value="TreeGrafter"/>
</dbReference>
<reference evidence="2 3" key="1">
    <citation type="submission" date="2018-02" db="EMBL/GenBank/DDBJ databases">
        <title>The genomes of Aspergillus section Nigri reveals drivers in fungal speciation.</title>
        <authorList>
            <consortium name="DOE Joint Genome Institute"/>
            <person name="Vesth T.C."/>
            <person name="Nybo J."/>
            <person name="Theobald S."/>
            <person name="Brandl J."/>
            <person name="Frisvad J.C."/>
            <person name="Nielsen K.F."/>
            <person name="Lyhne E.K."/>
            <person name="Kogle M.E."/>
            <person name="Kuo A."/>
            <person name="Riley R."/>
            <person name="Clum A."/>
            <person name="Nolan M."/>
            <person name="Lipzen A."/>
            <person name="Salamov A."/>
            <person name="Henrissat B."/>
            <person name="Wiebenga A."/>
            <person name="De vries R.P."/>
            <person name="Grigoriev I.V."/>
            <person name="Mortensen U.H."/>
            <person name="Andersen M.R."/>
            <person name="Baker S.E."/>
        </authorList>
    </citation>
    <scope>NUCLEOTIDE SEQUENCE [LARGE SCALE GENOMIC DNA]</scope>
    <source>
        <strain evidence="2 3">CBS 121057</strain>
    </source>
</reference>
<protein>
    <submittedName>
        <fullName evidence="2">Putative acid phosphatase</fullName>
    </submittedName>
</protein>
<dbReference type="Gene3D" id="3.40.50.1240">
    <property type="entry name" value="Phosphoglycerate mutase-like"/>
    <property type="match status" value="1"/>
</dbReference>
<keyword evidence="1" id="KW-0378">Hydrolase</keyword>
<gene>
    <name evidence="2" type="ORF">BO78DRAFT_470419</name>
</gene>
<keyword evidence="3" id="KW-1185">Reference proteome</keyword>
<evidence type="ECO:0000313" key="2">
    <source>
        <dbReference type="EMBL" id="PYI05611.1"/>
    </source>
</evidence>
<dbReference type="PANTHER" id="PTHR20963">
    <property type="entry name" value="MULTIPLE INOSITOL POLYPHOSPHATE PHOSPHATASE-RELATED"/>
    <property type="match status" value="1"/>
</dbReference>
<name>A0A319E6L2_ASPSB</name>
<dbReference type="Pfam" id="PF00328">
    <property type="entry name" value="His_Phos_2"/>
    <property type="match status" value="1"/>
</dbReference>
<dbReference type="PANTHER" id="PTHR20963:SF43">
    <property type="entry name" value="PUTATIVE (AFU_ORTHOLOGUE AFUA_7G01240)-RELATED"/>
    <property type="match status" value="1"/>
</dbReference>